<proteinExistence type="predicted"/>
<accession>A0A2W5V6Z6</accession>
<name>A0A2W5V6Z6_9CORY</name>
<dbReference type="GO" id="GO:0008168">
    <property type="term" value="F:methyltransferase activity"/>
    <property type="evidence" value="ECO:0007669"/>
    <property type="project" value="UniProtKB-KW"/>
</dbReference>
<dbReference type="Gene3D" id="3.40.50.150">
    <property type="entry name" value="Vaccinia Virus protein VP39"/>
    <property type="match status" value="1"/>
</dbReference>
<gene>
    <name evidence="3" type="ORF">DI525_02905</name>
</gene>
<sequence>MRIISGYARGRTIKAPVEGTRPTSDRAKEGVFSSLSVRFGFDGARVLDLFAGSGALGLEAASRGADSVVFVDTDSAAIETIKDNIRRVGDVDADVVQLKVSSYLSGAPENYFDIVLIDPPYALIDEAVHDMLVALAPHLRDGAAVVVERSSASPETQWPEGYEPTGQKLKKRTYGAARMDMASFTRSD</sequence>
<dbReference type="InterPro" id="IPR004398">
    <property type="entry name" value="RNA_MeTrfase_RsmD"/>
</dbReference>
<dbReference type="RefSeq" id="WP_303734304.1">
    <property type="nucleotide sequence ID" value="NZ_CAKZHK010000009.1"/>
</dbReference>
<keyword evidence="1 3" id="KW-0489">Methyltransferase</keyword>
<dbReference type="Pfam" id="PF03602">
    <property type="entry name" value="Cons_hypoth95"/>
    <property type="match status" value="1"/>
</dbReference>
<dbReference type="PROSITE" id="PS00092">
    <property type="entry name" value="N6_MTASE"/>
    <property type="match status" value="1"/>
</dbReference>
<reference evidence="3 4" key="1">
    <citation type="submission" date="2017-08" db="EMBL/GenBank/DDBJ databases">
        <title>Infants hospitalized years apart are colonized by the same room-sourced microbial strains.</title>
        <authorList>
            <person name="Brooks B."/>
            <person name="Olm M.R."/>
            <person name="Firek B.A."/>
            <person name="Baker R."/>
            <person name="Thomas B.C."/>
            <person name="Morowitz M.J."/>
            <person name="Banfield J.F."/>
        </authorList>
    </citation>
    <scope>NUCLEOTIDE SEQUENCE [LARGE SCALE GENOMIC DNA]</scope>
    <source>
        <strain evidence="3">S2_003_000_R1_3</strain>
    </source>
</reference>
<organism evidence="3 4">
    <name type="scientific">Corynebacterium kroppenstedtii</name>
    <dbReference type="NCBI Taxonomy" id="161879"/>
    <lineage>
        <taxon>Bacteria</taxon>
        <taxon>Bacillati</taxon>
        <taxon>Actinomycetota</taxon>
        <taxon>Actinomycetes</taxon>
        <taxon>Mycobacteriales</taxon>
        <taxon>Corynebacteriaceae</taxon>
        <taxon>Corynebacterium</taxon>
    </lineage>
</organism>
<protein>
    <submittedName>
        <fullName evidence="3">16S rRNA (Guanine(966)-N(2))-methyltransferase RsmD</fullName>
    </submittedName>
</protein>
<dbReference type="GO" id="GO:0031167">
    <property type="term" value="P:rRNA methylation"/>
    <property type="evidence" value="ECO:0007669"/>
    <property type="project" value="InterPro"/>
</dbReference>
<dbReference type="AlphaFoldDB" id="A0A2W5V6Z6"/>
<evidence type="ECO:0000313" key="3">
    <source>
        <dbReference type="EMBL" id="PZR05841.1"/>
    </source>
</evidence>
<dbReference type="InterPro" id="IPR029063">
    <property type="entry name" value="SAM-dependent_MTases_sf"/>
</dbReference>
<comment type="caution">
    <text evidence="3">The sequence shown here is derived from an EMBL/GenBank/DDBJ whole genome shotgun (WGS) entry which is preliminary data.</text>
</comment>
<dbReference type="InterPro" id="IPR002052">
    <property type="entry name" value="DNA_methylase_N6_adenine_CS"/>
</dbReference>
<evidence type="ECO:0000256" key="1">
    <source>
        <dbReference type="ARBA" id="ARBA00022603"/>
    </source>
</evidence>
<dbReference type="PIRSF" id="PIRSF004553">
    <property type="entry name" value="CHP00095"/>
    <property type="match status" value="1"/>
</dbReference>
<dbReference type="Proteomes" id="UP000249432">
    <property type="component" value="Unassembled WGS sequence"/>
</dbReference>
<dbReference type="PANTHER" id="PTHR43542">
    <property type="entry name" value="METHYLTRANSFERASE"/>
    <property type="match status" value="1"/>
</dbReference>
<evidence type="ECO:0000256" key="2">
    <source>
        <dbReference type="ARBA" id="ARBA00022679"/>
    </source>
</evidence>
<dbReference type="GO" id="GO:0003676">
    <property type="term" value="F:nucleic acid binding"/>
    <property type="evidence" value="ECO:0007669"/>
    <property type="project" value="InterPro"/>
</dbReference>
<keyword evidence="2 3" id="KW-0808">Transferase</keyword>
<evidence type="ECO:0000313" key="4">
    <source>
        <dbReference type="Proteomes" id="UP000249432"/>
    </source>
</evidence>
<dbReference type="CDD" id="cd02440">
    <property type="entry name" value="AdoMet_MTases"/>
    <property type="match status" value="1"/>
</dbReference>
<dbReference type="SUPFAM" id="SSF53335">
    <property type="entry name" value="S-adenosyl-L-methionine-dependent methyltransferases"/>
    <property type="match status" value="1"/>
</dbReference>
<dbReference type="EMBL" id="QFRA01000004">
    <property type="protein sequence ID" value="PZR05841.1"/>
    <property type="molecule type" value="Genomic_DNA"/>
</dbReference>
<dbReference type="PANTHER" id="PTHR43542:SF1">
    <property type="entry name" value="METHYLTRANSFERASE"/>
    <property type="match status" value="1"/>
</dbReference>